<dbReference type="Proteomes" id="UP000228621">
    <property type="component" value="Unassembled WGS sequence"/>
</dbReference>
<evidence type="ECO:0000313" key="2">
    <source>
        <dbReference type="Proteomes" id="UP000228621"/>
    </source>
</evidence>
<reference evidence="2" key="1">
    <citation type="journal article" date="2019" name="Genome Announc.">
        <title>Draft Genome Sequence of Pseudoalteromonas piscicida Strain 36Y ROTHPW, an Hypersaline Seawater Isolate from the South Coast of Sonora, Mexico.</title>
        <authorList>
            <person name="Sanchez-Diaz R."/>
            <person name="Molina-Garza Z.J."/>
            <person name="Cruz-Suarez L.E."/>
            <person name="Selvin J."/>
            <person name="Kiran G.S."/>
            <person name="Ibarra-Gamez J.C."/>
            <person name="Gomez-Gil B."/>
            <person name="Galaviz-Silva L."/>
        </authorList>
    </citation>
    <scope>NUCLEOTIDE SEQUENCE [LARGE SCALE GENOMIC DNA]</scope>
    <source>
        <strain evidence="2">36Y_RITHPW</strain>
    </source>
</reference>
<keyword evidence="2" id="KW-1185">Reference proteome</keyword>
<comment type="caution">
    <text evidence="1">The sequence shown here is derived from an EMBL/GenBank/DDBJ whole genome shotgun (WGS) entry which is preliminary data.</text>
</comment>
<dbReference type="OrthoDB" id="6298687at2"/>
<protein>
    <submittedName>
        <fullName evidence="1">Uncharacterized protein</fullName>
    </submittedName>
</protein>
<dbReference type="AlphaFoldDB" id="A0A2A5JVB2"/>
<sequence>MLTVVYGLNSPAKAFINSKHNSGNNVFACTSGQEQFEGQQSISLIDLAQIPDNQIERIVICSNFFSEICKSFDEHNIPLEKVFFFDHTRSRLLSYDQVISSEVRYENILYAVYDLSTHLPCFDVFNFAVLAEIERQRLSMQHIHFIILHNRESKDTISQSPMLFHEPHDFAWRIDKVVKAVLSCIPSHIAISEFPFRDDAIEYLKNKENIFPSEIKTNGFSPAINTRSLKNVAENVDLSVLQAPINAKKIVNQFLQSIEPSLKPVVITLREYDSQPKRNSDIAQWAQFLNNIDHNKYCPIIVRDTYLSSQQPDERLKNFIHFPHASIDFTIRLALYEQAYINMGVSCGPNYGISFIKGAKSIIFQMTDEDNPANSSLTAIRSGLEIGKDFFFNDSDLQMTIWEKDNAPWLLKTFNALVAKIEALKGD</sequence>
<evidence type="ECO:0000313" key="1">
    <source>
        <dbReference type="EMBL" id="PCK33412.1"/>
    </source>
</evidence>
<gene>
    <name evidence="1" type="ORF">CEX98_02640</name>
</gene>
<dbReference type="RefSeq" id="WP_099640583.1">
    <property type="nucleotide sequence ID" value="NZ_NKHF01000008.1"/>
</dbReference>
<proteinExistence type="predicted"/>
<accession>A0A2A5JVB2</accession>
<organism evidence="1 2">
    <name type="scientific">Pseudoalteromonas piscicida</name>
    <dbReference type="NCBI Taxonomy" id="43662"/>
    <lineage>
        <taxon>Bacteria</taxon>
        <taxon>Pseudomonadati</taxon>
        <taxon>Pseudomonadota</taxon>
        <taxon>Gammaproteobacteria</taxon>
        <taxon>Alteromonadales</taxon>
        <taxon>Pseudoalteromonadaceae</taxon>
        <taxon>Pseudoalteromonas</taxon>
    </lineage>
</organism>
<dbReference type="Gene3D" id="3.40.50.720">
    <property type="entry name" value="NAD(P)-binding Rossmann-like Domain"/>
    <property type="match status" value="1"/>
</dbReference>
<dbReference type="EMBL" id="NKHF01000008">
    <property type="protein sequence ID" value="PCK33412.1"/>
    <property type="molecule type" value="Genomic_DNA"/>
</dbReference>
<name>A0A2A5JVB2_PSEO7</name>